<sequence>MQATRSETRRRVHVQGAQFFLALGDADVAPSRADPDPWRHGQLVAASHAAGLVAVATGVGDGQVGVRLRLRPEPPPLTPLGELDEAEEVSVRTDGGVLLLGSGATMRRIEHPVETRDGWVRIRCVARGRRVRRQTEGDSAERYLIDLWPELDMPRLTHRVRLRNRRAGS</sequence>
<dbReference type="Proteomes" id="UP000467240">
    <property type="component" value="Unassembled WGS sequence"/>
</dbReference>
<name>A0A7J5BSG7_9MICO</name>
<accession>A0A7J5BSG7</accession>
<keyword evidence="2" id="KW-1185">Reference proteome</keyword>
<dbReference type="EMBL" id="WBJZ01000009">
    <property type="protein sequence ID" value="KAB1657260.1"/>
    <property type="molecule type" value="Genomic_DNA"/>
</dbReference>
<proteinExistence type="predicted"/>
<dbReference type="RefSeq" id="WP_158040426.1">
    <property type="nucleotide sequence ID" value="NZ_JACCFV010000001.1"/>
</dbReference>
<dbReference type="AlphaFoldDB" id="A0A7J5BSG7"/>
<comment type="caution">
    <text evidence="1">The sequence shown here is derived from an EMBL/GenBank/DDBJ whole genome shotgun (WGS) entry which is preliminary data.</text>
</comment>
<evidence type="ECO:0000313" key="2">
    <source>
        <dbReference type="Proteomes" id="UP000467240"/>
    </source>
</evidence>
<evidence type="ECO:0000313" key="1">
    <source>
        <dbReference type="EMBL" id="KAB1657260.1"/>
    </source>
</evidence>
<organism evidence="1 2">
    <name type="scientific">Pseudoclavibacter chungangensis</name>
    <dbReference type="NCBI Taxonomy" id="587635"/>
    <lineage>
        <taxon>Bacteria</taxon>
        <taxon>Bacillati</taxon>
        <taxon>Actinomycetota</taxon>
        <taxon>Actinomycetes</taxon>
        <taxon>Micrococcales</taxon>
        <taxon>Microbacteriaceae</taxon>
        <taxon>Pseudoclavibacter</taxon>
    </lineage>
</organism>
<protein>
    <submittedName>
        <fullName evidence="1">Uncharacterized protein</fullName>
    </submittedName>
</protein>
<reference evidence="1 2" key="1">
    <citation type="submission" date="2019-09" db="EMBL/GenBank/DDBJ databases">
        <title>Phylogeny of genus Pseudoclavibacter and closely related genus.</title>
        <authorList>
            <person name="Li Y."/>
        </authorList>
    </citation>
    <scope>NUCLEOTIDE SEQUENCE [LARGE SCALE GENOMIC DNA]</scope>
    <source>
        <strain evidence="1 2">DSM 23821</strain>
    </source>
</reference>
<gene>
    <name evidence="1" type="ORF">F8O01_08415</name>
</gene>